<feature type="transmembrane region" description="Helical" evidence="1">
    <location>
        <begin position="12"/>
        <end position="32"/>
    </location>
</feature>
<dbReference type="Proteomes" id="UP000027265">
    <property type="component" value="Unassembled WGS sequence"/>
</dbReference>
<dbReference type="AlphaFoldDB" id="A0A067QCB9"/>
<feature type="transmembrane region" description="Helical" evidence="1">
    <location>
        <begin position="67"/>
        <end position="86"/>
    </location>
</feature>
<gene>
    <name evidence="2" type="ORF">JAAARDRAFT_56169</name>
</gene>
<dbReference type="InParanoid" id="A0A067QCB9"/>
<feature type="transmembrane region" description="Helical" evidence="1">
    <location>
        <begin position="92"/>
        <end position="116"/>
    </location>
</feature>
<name>A0A067QCB9_9AGAM</name>
<keyword evidence="1" id="KW-0472">Membrane</keyword>
<keyword evidence="3" id="KW-1185">Reference proteome</keyword>
<evidence type="ECO:0000313" key="2">
    <source>
        <dbReference type="EMBL" id="KDQ60236.1"/>
    </source>
</evidence>
<keyword evidence="1" id="KW-0812">Transmembrane</keyword>
<reference evidence="3" key="1">
    <citation type="journal article" date="2014" name="Proc. Natl. Acad. Sci. U.S.A.">
        <title>Extensive sampling of basidiomycete genomes demonstrates inadequacy of the white-rot/brown-rot paradigm for wood decay fungi.</title>
        <authorList>
            <person name="Riley R."/>
            <person name="Salamov A.A."/>
            <person name="Brown D.W."/>
            <person name="Nagy L.G."/>
            <person name="Floudas D."/>
            <person name="Held B.W."/>
            <person name="Levasseur A."/>
            <person name="Lombard V."/>
            <person name="Morin E."/>
            <person name="Otillar R."/>
            <person name="Lindquist E.A."/>
            <person name="Sun H."/>
            <person name="LaButti K.M."/>
            <person name="Schmutz J."/>
            <person name="Jabbour D."/>
            <person name="Luo H."/>
            <person name="Baker S.E."/>
            <person name="Pisabarro A.G."/>
            <person name="Walton J.D."/>
            <person name="Blanchette R.A."/>
            <person name="Henrissat B."/>
            <person name="Martin F."/>
            <person name="Cullen D."/>
            <person name="Hibbett D.S."/>
            <person name="Grigoriev I.V."/>
        </authorList>
    </citation>
    <scope>NUCLEOTIDE SEQUENCE [LARGE SCALE GENOMIC DNA]</scope>
    <source>
        <strain evidence="3">MUCL 33604</strain>
    </source>
</reference>
<proteinExistence type="predicted"/>
<evidence type="ECO:0000313" key="3">
    <source>
        <dbReference type="Proteomes" id="UP000027265"/>
    </source>
</evidence>
<accession>A0A067QCB9</accession>
<sequence length="289" mass="32087">MTIHISHRARIALRGLIVIASAGICIVSLTTLGPWMDLGLYSFSIIMLVMSDIVAPWRKHSIASNAWLEMFWMAGLIVMSTFTGIASVSFGLFLGIVNIVLCLHVALCSLALLILLSFSAFSTRSRTNPNPQVPRRAGPRPSVLQAARSFVIGTPRPVEERRALIHDVLGGLIFRHTIFRKHRFEPKLFAIIRGLVGFLAVLSMGLYTLVLVVDIIQDDWSPPVRAVFYPPNPMLLQFNNSVPTFMFDMGILLLLTNSPENHWNVYDGSFAQILVSAPRVINPARAVRT</sequence>
<feature type="transmembrane region" description="Helical" evidence="1">
    <location>
        <begin position="38"/>
        <end position="55"/>
    </location>
</feature>
<protein>
    <submittedName>
        <fullName evidence="2">Uncharacterized protein</fullName>
    </submittedName>
</protein>
<dbReference type="HOGENOM" id="CLU_963330_0_0_1"/>
<dbReference type="EMBL" id="KL197714">
    <property type="protein sequence ID" value="KDQ60236.1"/>
    <property type="molecule type" value="Genomic_DNA"/>
</dbReference>
<keyword evidence="1" id="KW-1133">Transmembrane helix</keyword>
<organism evidence="2 3">
    <name type="scientific">Jaapia argillacea MUCL 33604</name>
    <dbReference type="NCBI Taxonomy" id="933084"/>
    <lineage>
        <taxon>Eukaryota</taxon>
        <taxon>Fungi</taxon>
        <taxon>Dikarya</taxon>
        <taxon>Basidiomycota</taxon>
        <taxon>Agaricomycotina</taxon>
        <taxon>Agaricomycetes</taxon>
        <taxon>Agaricomycetidae</taxon>
        <taxon>Jaapiales</taxon>
        <taxon>Jaapiaceae</taxon>
        <taxon>Jaapia</taxon>
    </lineage>
</organism>
<feature type="transmembrane region" description="Helical" evidence="1">
    <location>
        <begin position="190"/>
        <end position="216"/>
    </location>
</feature>
<evidence type="ECO:0000256" key="1">
    <source>
        <dbReference type="SAM" id="Phobius"/>
    </source>
</evidence>
<feature type="transmembrane region" description="Helical" evidence="1">
    <location>
        <begin position="236"/>
        <end position="255"/>
    </location>
</feature>